<keyword evidence="4" id="KW-1185">Reference proteome</keyword>
<keyword evidence="1" id="KW-0573">Peptidoglycan synthesis</keyword>
<keyword evidence="1" id="KW-0961">Cell wall biogenesis/degradation</keyword>
<dbReference type="Pfam" id="PF03734">
    <property type="entry name" value="YkuD"/>
    <property type="match status" value="1"/>
</dbReference>
<dbReference type="PANTHER" id="PTHR38589:SF1">
    <property type="entry name" value="BLR0621 PROTEIN"/>
    <property type="match status" value="1"/>
</dbReference>
<dbReference type="KEGG" id="gso:PH603_02455"/>
<accession>A0AAE9XQV1</accession>
<dbReference type="PROSITE" id="PS52029">
    <property type="entry name" value="LD_TPASE"/>
    <property type="match status" value="1"/>
</dbReference>
<feature type="active site" description="Nucleophile" evidence="1">
    <location>
        <position position="150"/>
    </location>
</feature>
<dbReference type="EMBL" id="CP116805">
    <property type="protein sequence ID" value="WCL54619.1"/>
    <property type="molecule type" value="Genomic_DNA"/>
</dbReference>
<dbReference type="GO" id="GO:0071555">
    <property type="term" value="P:cell wall organization"/>
    <property type="evidence" value="ECO:0007669"/>
    <property type="project" value="UniProtKB-UniRule"/>
</dbReference>
<dbReference type="GO" id="GO:0016740">
    <property type="term" value="F:transferase activity"/>
    <property type="evidence" value="ECO:0007669"/>
    <property type="project" value="InterPro"/>
</dbReference>
<sequence length="176" mass="18938">MPQVWTVTPSADDATKGQLSGPLLKAPCALGRSGVVPEADKTEGDGATPAGTYALRRVFYRPDKEAAPVTRLPVMALNPTLGWCDDPESPDYNRLVRLPTGASHEKLWRDDARYDLILVLGHNDAPPVPGKGSAIFVHVVEPGFVPTQGCVAFEASALRSLLRLVAPDDLFRIGRL</sequence>
<organism evidence="3 4">
    <name type="scientific">Gimibacter soli</name>
    <dbReference type="NCBI Taxonomy" id="3024400"/>
    <lineage>
        <taxon>Bacteria</taxon>
        <taxon>Pseudomonadati</taxon>
        <taxon>Pseudomonadota</taxon>
        <taxon>Alphaproteobacteria</taxon>
        <taxon>Kordiimonadales</taxon>
        <taxon>Temperatibacteraceae</taxon>
        <taxon>Gimibacter</taxon>
    </lineage>
</organism>
<evidence type="ECO:0000313" key="4">
    <source>
        <dbReference type="Proteomes" id="UP001217500"/>
    </source>
</evidence>
<dbReference type="Proteomes" id="UP001217500">
    <property type="component" value="Chromosome"/>
</dbReference>
<dbReference type="GO" id="GO:0009252">
    <property type="term" value="P:peptidoglycan biosynthetic process"/>
    <property type="evidence" value="ECO:0007669"/>
    <property type="project" value="UniProtKB-KW"/>
</dbReference>
<dbReference type="RefSeq" id="WP_289504338.1">
    <property type="nucleotide sequence ID" value="NZ_CP116805.1"/>
</dbReference>
<comment type="pathway">
    <text evidence="1">Cell wall biogenesis; peptidoglycan biosynthesis.</text>
</comment>
<name>A0AAE9XQV1_9PROT</name>
<protein>
    <submittedName>
        <fullName evidence="3">L,D-transpeptidase family protein</fullName>
    </submittedName>
</protein>
<feature type="domain" description="L,D-TPase catalytic" evidence="2">
    <location>
        <begin position="3"/>
        <end position="176"/>
    </location>
</feature>
<feature type="active site" description="Proton donor/acceptor" evidence="1">
    <location>
        <position position="138"/>
    </location>
</feature>
<gene>
    <name evidence="3" type="ORF">PH603_02455</name>
</gene>
<dbReference type="InterPro" id="IPR005490">
    <property type="entry name" value="LD_TPept_cat_dom"/>
</dbReference>
<dbReference type="GO" id="GO:0008360">
    <property type="term" value="P:regulation of cell shape"/>
    <property type="evidence" value="ECO:0007669"/>
    <property type="project" value="UniProtKB-UniRule"/>
</dbReference>
<keyword evidence="1" id="KW-0133">Cell shape</keyword>
<dbReference type="AlphaFoldDB" id="A0AAE9XQV1"/>
<evidence type="ECO:0000256" key="1">
    <source>
        <dbReference type="PROSITE-ProRule" id="PRU01373"/>
    </source>
</evidence>
<dbReference type="PANTHER" id="PTHR38589">
    <property type="entry name" value="BLR0621 PROTEIN"/>
    <property type="match status" value="1"/>
</dbReference>
<reference evidence="3" key="1">
    <citation type="submission" date="2023-01" db="EMBL/GenBank/DDBJ databases">
        <title>The genome sequence of Kordiimonadaceae bacterium 6D33.</title>
        <authorList>
            <person name="Liu Y."/>
        </authorList>
    </citation>
    <scope>NUCLEOTIDE SEQUENCE</scope>
    <source>
        <strain evidence="3">6D33</strain>
    </source>
</reference>
<proteinExistence type="predicted"/>
<evidence type="ECO:0000313" key="3">
    <source>
        <dbReference type="EMBL" id="WCL54619.1"/>
    </source>
</evidence>
<evidence type="ECO:0000259" key="2">
    <source>
        <dbReference type="PROSITE" id="PS52029"/>
    </source>
</evidence>